<dbReference type="AlphaFoldDB" id="A0A059FBE3"/>
<dbReference type="SUPFAM" id="SSF54197">
    <property type="entry name" value="HIT-like"/>
    <property type="match status" value="1"/>
</dbReference>
<comment type="caution">
    <text evidence="1">The sequence shown here is derived from an EMBL/GenBank/DDBJ whole genome shotgun (WGS) entry which is preliminary data.</text>
</comment>
<name>A0A059FBE3_9PROT</name>
<gene>
    <name evidence="1" type="ORF">HJO_16160</name>
</gene>
<evidence type="ECO:0008006" key="3">
    <source>
        <dbReference type="Google" id="ProtNLM"/>
    </source>
</evidence>
<organism evidence="1 2">
    <name type="scientific">Hyphomonas johnsonii MHS-2</name>
    <dbReference type="NCBI Taxonomy" id="1280950"/>
    <lineage>
        <taxon>Bacteria</taxon>
        <taxon>Pseudomonadati</taxon>
        <taxon>Pseudomonadota</taxon>
        <taxon>Alphaproteobacteria</taxon>
        <taxon>Hyphomonadales</taxon>
        <taxon>Hyphomonadaceae</taxon>
        <taxon>Hyphomonas</taxon>
    </lineage>
</organism>
<dbReference type="InterPro" id="IPR036265">
    <property type="entry name" value="HIT-like_sf"/>
</dbReference>
<sequence length="146" mass="15928">MNRNATFETFGGMRTLVADYRHWSVQARPRQVTLGAMVLLSHGPAHSFSELPPEAFVELSHVVGDIEATAAATFGYAKINYLMLMMVDPHVHFHVLPRYDAPVEFEGVAYPDPGWPGQPDLGASAGLADAVRVASVLKAAWPKSRV</sequence>
<proteinExistence type="predicted"/>
<dbReference type="PATRIC" id="fig|1280950.3.peg.3244"/>
<reference evidence="1 2" key="1">
    <citation type="journal article" date="2014" name="Antonie Van Leeuwenhoek">
        <title>Hyphomonas beringensis sp. nov. and Hyphomonas chukchiensis sp. nov., isolated from surface seawater of the Bering Sea and Chukchi Sea.</title>
        <authorList>
            <person name="Li C."/>
            <person name="Lai Q."/>
            <person name="Li G."/>
            <person name="Dong C."/>
            <person name="Wang J."/>
            <person name="Liao Y."/>
            <person name="Shao Z."/>
        </authorList>
    </citation>
    <scope>NUCLEOTIDE SEQUENCE [LARGE SCALE GENOMIC DNA]</scope>
    <source>
        <strain evidence="1 2">MHS-2</strain>
    </source>
</reference>
<protein>
    <recommendedName>
        <fullName evidence="3">HIT domain-containing protein</fullName>
    </recommendedName>
</protein>
<dbReference type="Proteomes" id="UP000025171">
    <property type="component" value="Unassembled WGS sequence"/>
</dbReference>
<accession>A0A059FBE3</accession>
<dbReference type="Gene3D" id="3.30.428.10">
    <property type="entry name" value="HIT-like"/>
    <property type="match status" value="1"/>
</dbReference>
<dbReference type="EMBL" id="ARYK01000011">
    <property type="protein sequence ID" value="KCZ87934.1"/>
    <property type="molecule type" value="Genomic_DNA"/>
</dbReference>
<dbReference type="OrthoDB" id="9784774at2"/>
<dbReference type="STRING" id="1280950.HJO_16160"/>
<dbReference type="eggNOG" id="COG0537">
    <property type="taxonomic scope" value="Bacteria"/>
</dbReference>
<evidence type="ECO:0000313" key="1">
    <source>
        <dbReference type="EMBL" id="KCZ87934.1"/>
    </source>
</evidence>
<evidence type="ECO:0000313" key="2">
    <source>
        <dbReference type="Proteomes" id="UP000025171"/>
    </source>
</evidence>
<keyword evidence="2" id="KW-1185">Reference proteome</keyword>